<accession>A0A0V1B750</accession>
<sequence length="90" mass="9756">MPAETEVEVKGRKHENAGTLSRIPCRQLECARSRACTRIDPLDRKGKLAGKATNIGQSDPAHALVPEGTITPSVPQPEAQVEGPTKEQDW</sequence>
<proteinExistence type="predicted"/>
<dbReference type="AlphaFoldDB" id="A0A0V1B750"/>
<dbReference type="EMBL" id="JYDH01000096">
    <property type="protein sequence ID" value="KRY32524.1"/>
    <property type="molecule type" value="Genomic_DNA"/>
</dbReference>
<dbReference type="Proteomes" id="UP000054776">
    <property type="component" value="Unassembled WGS sequence"/>
</dbReference>
<dbReference type="InParanoid" id="A0A0V1B750"/>
<keyword evidence="3" id="KW-1185">Reference proteome</keyword>
<evidence type="ECO:0000313" key="2">
    <source>
        <dbReference type="EMBL" id="KRY32524.1"/>
    </source>
</evidence>
<evidence type="ECO:0000313" key="3">
    <source>
        <dbReference type="Proteomes" id="UP000054776"/>
    </source>
</evidence>
<evidence type="ECO:0000256" key="1">
    <source>
        <dbReference type="SAM" id="MobiDB-lite"/>
    </source>
</evidence>
<feature type="region of interest" description="Disordered" evidence="1">
    <location>
        <begin position="51"/>
        <end position="90"/>
    </location>
</feature>
<reference evidence="2 3" key="1">
    <citation type="submission" date="2015-01" db="EMBL/GenBank/DDBJ databases">
        <title>Evolution of Trichinella species and genotypes.</title>
        <authorList>
            <person name="Korhonen P.K."/>
            <person name="Edoardo P."/>
            <person name="Giuseppe L.R."/>
            <person name="Gasser R.B."/>
        </authorList>
    </citation>
    <scope>NUCLEOTIDE SEQUENCE [LARGE SCALE GENOMIC DNA]</scope>
    <source>
        <strain evidence="2">ISS3</strain>
    </source>
</reference>
<name>A0A0V1B750_TRISP</name>
<comment type="caution">
    <text evidence="2">The sequence shown here is derived from an EMBL/GenBank/DDBJ whole genome shotgun (WGS) entry which is preliminary data.</text>
</comment>
<organism evidence="2 3">
    <name type="scientific">Trichinella spiralis</name>
    <name type="common">Trichina worm</name>
    <dbReference type="NCBI Taxonomy" id="6334"/>
    <lineage>
        <taxon>Eukaryota</taxon>
        <taxon>Metazoa</taxon>
        <taxon>Ecdysozoa</taxon>
        <taxon>Nematoda</taxon>
        <taxon>Enoplea</taxon>
        <taxon>Dorylaimia</taxon>
        <taxon>Trichinellida</taxon>
        <taxon>Trichinellidae</taxon>
        <taxon>Trichinella</taxon>
    </lineage>
</organism>
<gene>
    <name evidence="2" type="ORF">T01_10654</name>
</gene>
<protein>
    <submittedName>
        <fullName evidence="2">Uncharacterized protein</fullName>
    </submittedName>
</protein>